<dbReference type="AlphaFoldDB" id="A0A2Z6MN21"/>
<accession>A0A2Z6MN21</accession>
<dbReference type="Proteomes" id="UP000242715">
    <property type="component" value="Unassembled WGS sequence"/>
</dbReference>
<reference evidence="3" key="1">
    <citation type="journal article" date="2017" name="Front. Plant Sci.">
        <title>Climate Clever Clovers: New Paradigm to Reduce the Environmental Footprint of Ruminants by Breeding Low Methanogenic Forages Utilizing Haplotype Variation.</title>
        <authorList>
            <person name="Kaur P."/>
            <person name="Appels R."/>
            <person name="Bayer P.E."/>
            <person name="Keeble-Gagnere G."/>
            <person name="Wang J."/>
            <person name="Hirakawa H."/>
            <person name="Shirasawa K."/>
            <person name="Vercoe P."/>
            <person name="Stefanova K."/>
            <person name="Durmic Z."/>
            <person name="Nichols P."/>
            <person name="Revell C."/>
            <person name="Isobe S.N."/>
            <person name="Edwards D."/>
            <person name="Erskine W."/>
        </authorList>
    </citation>
    <scope>NUCLEOTIDE SEQUENCE [LARGE SCALE GENOMIC DNA]</scope>
    <source>
        <strain evidence="3">cv. Daliak</strain>
    </source>
</reference>
<organism evidence="2 3">
    <name type="scientific">Trifolium subterraneum</name>
    <name type="common">Subterranean clover</name>
    <dbReference type="NCBI Taxonomy" id="3900"/>
    <lineage>
        <taxon>Eukaryota</taxon>
        <taxon>Viridiplantae</taxon>
        <taxon>Streptophyta</taxon>
        <taxon>Embryophyta</taxon>
        <taxon>Tracheophyta</taxon>
        <taxon>Spermatophyta</taxon>
        <taxon>Magnoliopsida</taxon>
        <taxon>eudicotyledons</taxon>
        <taxon>Gunneridae</taxon>
        <taxon>Pentapetalae</taxon>
        <taxon>rosids</taxon>
        <taxon>fabids</taxon>
        <taxon>Fabales</taxon>
        <taxon>Fabaceae</taxon>
        <taxon>Papilionoideae</taxon>
        <taxon>50 kb inversion clade</taxon>
        <taxon>NPAAA clade</taxon>
        <taxon>Hologalegina</taxon>
        <taxon>IRL clade</taxon>
        <taxon>Trifolieae</taxon>
        <taxon>Trifolium</taxon>
    </lineage>
</organism>
<keyword evidence="3" id="KW-1185">Reference proteome</keyword>
<gene>
    <name evidence="2" type="ORF">TSUD_102520</name>
</gene>
<evidence type="ECO:0000313" key="2">
    <source>
        <dbReference type="EMBL" id="GAU26642.1"/>
    </source>
</evidence>
<dbReference type="EMBL" id="DF973339">
    <property type="protein sequence ID" value="GAU26642.1"/>
    <property type="molecule type" value="Genomic_DNA"/>
</dbReference>
<proteinExistence type="predicted"/>
<feature type="compositionally biased region" description="Basic residues" evidence="1">
    <location>
        <begin position="75"/>
        <end position="85"/>
    </location>
</feature>
<name>A0A2Z6MN21_TRISU</name>
<protein>
    <submittedName>
        <fullName evidence="2">Uncharacterized protein</fullName>
    </submittedName>
</protein>
<sequence length="85" mass="9270">MYKCKVTLSSQYMYTYIFGEKAGIWEKPRPVCRLTCSGISLLISSGDAPDNCSYKLKRGGRGRPLGSRALDSRSSSKKGCAHASS</sequence>
<feature type="region of interest" description="Disordered" evidence="1">
    <location>
        <begin position="62"/>
        <end position="85"/>
    </location>
</feature>
<evidence type="ECO:0000256" key="1">
    <source>
        <dbReference type="SAM" id="MobiDB-lite"/>
    </source>
</evidence>
<evidence type="ECO:0000313" key="3">
    <source>
        <dbReference type="Proteomes" id="UP000242715"/>
    </source>
</evidence>